<dbReference type="EMBL" id="ABWK02000020">
    <property type="protein sequence ID" value="EEX68347.1"/>
    <property type="molecule type" value="Genomic_DNA"/>
</dbReference>
<name>C9KQ42_9FIRM</name>
<sequence length="53" mass="6086">MPYLASLLDEIARLCYNQDHKDTQRSGYALCVSFAISRRCNRSSPFSVHAVYM</sequence>
<gene>
    <name evidence="1" type="ORF">MITSMUL_05350</name>
</gene>
<dbReference type="STRING" id="500635.MITSMUL_05350"/>
<dbReference type="AlphaFoldDB" id="C9KQ42"/>
<reference evidence="1" key="1">
    <citation type="submission" date="2009-09" db="EMBL/GenBank/DDBJ databases">
        <authorList>
            <person name="Weinstock G."/>
            <person name="Sodergren E."/>
            <person name="Clifton S."/>
            <person name="Fulton L."/>
            <person name="Fulton B."/>
            <person name="Courtney L."/>
            <person name="Fronick C."/>
            <person name="Harrison M."/>
            <person name="Strong C."/>
            <person name="Farmer C."/>
            <person name="Delahaunty K."/>
            <person name="Markovic C."/>
            <person name="Hall O."/>
            <person name="Minx P."/>
            <person name="Tomlinson C."/>
            <person name="Mitreva M."/>
            <person name="Nelson J."/>
            <person name="Hou S."/>
            <person name="Wollam A."/>
            <person name="Pepin K.H."/>
            <person name="Johnson M."/>
            <person name="Bhonagiri V."/>
            <person name="Nash W.E."/>
            <person name="Warren W."/>
            <person name="Chinwalla A."/>
            <person name="Mardis E.R."/>
            <person name="Wilson R.K."/>
        </authorList>
    </citation>
    <scope>NUCLEOTIDE SEQUENCE [LARGE SCALE GENOMIC DNA]</scope>
    <source>
        <strain evidence="1">DSM 20544</strain>
    </source>
</reference>
<comment type="caution">
    <text evidence="1">The sequence shown here is derived from an EMBL/GenBank/DDBJ whole genome shotgun (WGS) entry which is preliminary data.</text>
</comment>
<evidence type="ECO:0000313" key="2">
    <source>
        <dbReference type="Proteomes" id="UP000003671"/>
    </source>
</evidence>
<accession>C9KQ42</accession>
<protein>
    <submittedName>
        <fullName evidence="1">Uncharacterized protein</fullName>
    </submittedName>
</protein>
<dbReference type="Proteomes" id="UP000003671">
    <property type="component" value="Unassembled WGS sequence"/>
</dbReference>
<evidence type="ECO:0000313" key="1">
    <source>
        <dbReference type="EMBL" id="EEX68347.1"/>
    </source>
</evidence>
<organism evidence="1 2">
    <name type="scientific">Mitsuokella multacida DSM 20544</name>
    <dbReference type="NCBI Taxonomy" id="500635"/>
    <lineage>
        <taxon>Bacteria</taxon>
        <taxon>Bacillati</taxon>
        <taxon>Bacillota</taxon>
        <taxon>Negativicutes</taxon>
        <taxon>Selenomonadales</taxon>
        <taxon>Selenomonadaceae</taxon>
        <taxon>Mitsuokella</taxon>
    </lineage>
</organism>
<dbReference type="HOGENOM" id="CLU_3063535_0_0_9"/>
<keyword evidence="2" id="KW-1185">Reference proteome</keyword>
<proteinExistence type="predicted"/>